<dbReference type="InterPro" id="IPR025665">
    <property type="entry name" value="Beta-barrel_OMP_2"/>
</dbReference>
<dbReference type="RefSeq" id="WP_198075311.1">
    <property type="nucleotide sequence ID" value="NZ_JAEDAE010000003.1"/>
</dbReference>
<evidence type="ECO:0000256" key="1">
    <source>
        <dbReference type="SAM" id="SignalP"/>
    </source>
</evidence>
<sequence>MPSKLFYLLLSICWLGCTTVVQAQSDFRTGYILPLSGDTVRGLADYRGGVRSAELCRFRPTAGAEVVAYTAAQLRGYGFAGGRHYRPQLLAAIDSVQYQATPPPQLVFMEVLASGPLNLYQMRSHTGVDRFFVASATQDTSRPITELIPRRNPGSDYLTRAYLHAGLYRGVLTGLMADCPAVQIAVASVPFTASALTGIVQRYNACRTPASAPAPMRSMARSGERVRLGVVAGVETSRLTVTGASFLEKGNFVSTRPVVGLGLTVPFASISEKLSLRAEMLVENQRYSDAFIGGINYGPSTYEQVRLNLTYLRVPLLLRYTYPTGKVRPFAQAGVSYAQRLHFDTAVQLGRTNSAGTVEYDTAKPLEDAAGSLMSYEMGLAGSLGALLPAIAGRSLALELRAESSSGLINASGIKSSQQRYFALLSYDLTK</sequence>
<comment type="caution">
    <text evidence="3">The sequence shown here is derived from an EMBL/GenBank/DDBJ whole genome shotgun (WGS) entry which is preliminary data.</text>
</comment>
<gene>
    <name evidence="3" type="ORF">I7X13_09565</name>
</gene>
<keyword evidence="1" id="KW-0732">Signal</keyword>
<dbReference type="Proteomes" id="UP000625631">
    <property type="component" value="Unassembled WGS sequence"/>
</dbReference>
<name>A0ABS0Q6L5_9BACT</name>
<dbReference type="EMBL" id="JAEDAE010000003">
    <property type="protein sequence ID" value="MBH8558293.1"/>
    <property type="molecule type" value="Genomic_DNA"/>
</dbReference>
<dbReference type="Pfam" id="PF13568">
    <property type="entry name" value="OMP_b-brl_2"/>
    <property type="match status" value="1"/>
</dbReference>
<protein>
    <submittedName>
        <fullName evidence="3">PorT family protein</fullName>
    </submittedName>
</protein>
<evidence type="ECO:0000313" key="3">
    <source>
        <dbReference type="EMBL" id="MBH8558293.1"/>
    </source>
</evidence>
<accession>A0ABS0Q6L5</accession>
<proteinExistence type="predicted"/>
<evidence type="ECO:0000313" key="4">
    <source>
        <dbReference type="Proteomes" id="UP000625631"/>
    </source>
</evidence>
<organism evidence="3 4">
    <name type="scientific">Hymenobacter negativus</name>
    <dbReference type="NCBI Taxonomy" id="2795026"/>
    <lineage>
        <taxon>Bacteria</taxon>
        <taxon>Pseudomonadati</taxon>
        <taxon>Bacteroidota</taxon>
        <taxon>Cytophagia</taxon>
        <taxon>Cytophagales</taxon>
        <taxon>Hymenobacteraceae</taxon>
        <taxon>Hymenobacter</taxon>
    </lineage>
</organism>
<feature type="signal peptide" evidence="1">
    <location>
        <begin position="1"/>
        <end position="23"/>
    </location>
</feature>
<feature type="domain" description="Outer membrane protein beta-barrel" evidence="2">
    <location>
        <begin position="224"/>
        <end position="341"/>
    </location>
</feature>
<feature type="chain" id="PRO_5045171276" evidence="1">
    <location>
        <begin position="24"/>
        <end position="431"/>
    </location>
</feature>
<keyword evidence="4" id="KW-1185">Reference proteome</keyword>
<evidence type="ECO:0000259" key="2">
    <source>
        <dbReference type="Pfam" id="PF13568"/>
    </source>
</evidence>
<reference evidence="3 4" key="1">
    <citation type="submission" date="2020-12" db="EMBL/GenBank/DDBJ databases">
        <title>Hymenobacter sp.</title>
        <authorList>
            <person name="Kim M.K."/>
        </authorList>
    </citation>
    <scope>NUCLEOTIDE SEQUENCE [LARGE SCALE GENOMIC DNA]</scope>
    <source>
        <strain evidence="3 4">BT442</strain>
    </source>
</reference>